<dbReference type="AlphaFoldDB" id="A0A6N2R7A2"/>
<proteinExistence type="predicted"/>
<accession>A0A6N2R7A2</accession>
<keyword evidence="1" id="KW-1133">Transmembrane helix</keyword>
<feature type="transmembrane region" description="Helical" evidence="1">
    <location>
        <begin position="6"/>
        <end position="26"/>
    </location>
</feature>
<protein>
    <submittedName>
        <fullName evidence="2">Uncharacterized protein</fullName>
    </submittedName>
</protein>
<sequence length="121" mass="13647">MRGAVKIVVCIAFAAAIAASFFLGSYKKEQEYTESRIQRCNTLILFAIDKAEKEDLSNQETMKALISNIYAAYELCDNPIGAQQLHDLWNTMIFEGETYIGKEDMLADQLRGILNRMQAAE</sequence>
<dbReference type="EMBL" id="CACRSL010000003">
    <property type="protein sequence ID" value="VYS76584.1"/>
    <property type="molecule type" value="Genomic_DNA"/>
</dbReference>
<evidence type="ECO:0000313" key="2">
    <source>
        <dbReference type="EMBL" id="VYS76584.1"/>
    </source>
</evidence>
<reference evidence="2" key="1">
    <citation type="submission" date="2019-11" db="EMBL/GenBank/DDBJ databases">
        <authorList>
            <person name="Feng L."/>
        </authorList>
    </citation>
    <scope>NUCLEOTIDE SEQUENCE</scope>
    <source>
        <strain evidence="2">AundefinedLFYP135</strain>
    </source>
</reference>
<evidence type="ECO:0000256" key="1">
    <source>
        <dbReference type="SAM" id="Phobius"/>
    </source>
</evidence>
<name>A0A6N2R7A2_9FIRM</name>
<keyword evidence="1" id="KW-0472">Membrane</keyword>
<gene>
    <name evidence="2" type="ORF">AULFYP135_00268</name>
</gene>
<organism evidence="2">
    <name type="scientific">uncultured Anaerotruncus sp</name>
    <dbReference type="NCBI Taxonomy" id="905011"/>
    <lineage>
        <taxon>Bacteria</taxon>
        <taxon>Bacillati</taxon>
        <taxon>Bacillota</taxon>
        <taxon>Clostridia</taxon>
        <taxon>Eubacteriales</taxon>
        <taxon>Oscillospiraceae</taxon>
        <taxon>Anaerotruncus</taxon>
        <taxon>environmental samples</taxon>
    </lineage>
</organism>
<keyword evidence="1" id="KW-0812">Transmembrane</keyword>